<feature type="region of interest" description="Disordered" evidence="1">
    <location>
        <begin position="860"/>
        <end position="898"/>
    </location>
</feature>
<feature type="compositionally biased region" description="Basic and acidic residues" evidence="1">
    <location>
        <begin position="926"/>
        <end position="937"/>
    </location>
</feature>
<feature type="region of interest" description="Disordered" evidence="1">
    <location>
        <begin position="916"/>
        <end position="958"/>
    </location>
</feature>
<accession>A0AAD7H2H4</accession>
<organism evidence="2 3">
    <name type="scientific">Mycena rosella</name>
    <name type="common">Pink bonnet</name>
    <name type="synonym">Agaricus rosellus</name>
    <dbReference type="NCBI Taxonomy" id="1033263"/>
    <lineage>
        <taxon>Eukaryota</taxon>
        <taxon>Fungi</taxon>
        <taxon>Dikarya</taxon>
        <taxon>Basidiomycota</taxon>
        <taxon>Agaricomycotina</taxon>
        <taxon>Agaricomycetes</taxon>
        <taxon>Agaricomycetidae</taxon>
        <taxon>Agaricales</taxon>
        <taxon>Marasmiineae</taxon>
        <taxon>Mycenaceae</taxon>
        <taxon>Mycena</taxon>
    </lineage>
</organism>
<dbReference type="AlphaFoldDB" id="A0AAD7H2H4"/>
<name>A0AAD7H2H4_MYCRO</name>
<sequence>MSDADDHDYVEIFGEERLIELGDFLRATRAQRERVSPNITTTVYSTFDQDELYRYLTLINSGIKLKAGEPDTPLILEVDANAHRVAECKTFRDVDSVIAISRDMPWKDVFDVFTTVKTIQPIGTMHFLAQFTDEVGENFARDPGEDPACWWGLCGPSGRYAIYLMLPNLGKDEEETVPGRLYEILRKYISDEEEGMAPAMLPKFDDEKRRQKGFGRRGNPAGSGSRKSMTAERGHLLAEAMMEAVLEEEWGQAAYWLLQIRGAKDLTRHQVGDRNSYGRLRTVQQELDELLREVRVDNSQIYVDVGLEVHAADPKAWGVLPLRDGHIPLLSQMFDIPDDDWVNAGVFSLDTWAGLRDIAGGRWNLAKRPLTDYEIGYIQWYVSDKAPLYNTSLRNKTPKMGELSVMKLMDPEDDMPFLFDVYSNLLSACEDKMPVVSRLEVRVPYAEANDVLRSQVARDSRNFTGTIAVVPLEYIWAWRLEKMMGLITLFRACAAAPPTTRTNLDHLKLVAAGTYSMNLLFRTPQSFSWDRMVCKAVFPCESLDQRRRYTWKYGLFLGHDSWSVPVLSHGALWLPRLLWPEHGETNILRFAGCPMILDRQMIEKIFKTDFLTLERLYMPIRKVVPRGEGGTMVRNVRGPREIEPRTNELPGSFGLPRPQLPYDHGFDLQTAARTGRIPSPERDNATHIFVAILVEAFQGVGMKTDGTRAYCRLPLEQRALTGVATFKDRNLLTYFDWGYISFDPKDWSKTADLLFPNPMYPAKHADKQGWKQQKAFQVFINYQGKTGTDLHKFCRQQFDKLDWFIYVQVDRLIDYRPRGLGWTRFGKFDPNDAKGVAIVWRSREKPDLFNKQSRAVLDPEAVEREEKRRRLAKKKERNEAGDNASDSSRESSPENDLCEVRPRVLAPAVLAEIEASSRLVRGRMQVPRERSYRDYPDPPRSLLLNLRQEEEEESASDG</sequence>
<comment type="caution">
    <text evidence="2">The sequence shown here is derived from an EMBL/GenBank/DDBJ whole genome shotgun (WGS) entry which is preliminary data.</text>
</comment>
<dbReference type="EMBL" id="JARKIE010000001">
    <property type="protein sequence ID" value="KAJ7710714.1"/>
    <property type="molecule type" value="Genomic_DNA"/>
</dbReference>
<gene>
    <name evidence="2" type="ORF">B0H17DRAFT_1324313</name>
</gene>
<evidence type="ECO:0000313" key="2">
    <source>
        <dbReference type="EMBL" id="KAJ7710714.1"/>
    </source>
</evidence>
<feature type="compositionally biased region" description="Basic and acidic residues" evidence="1">
    <location>
        <begin position="887"/>
        <end position="898"/>
    </location>
</feature>
<keyword evidence="3" id="KW-1185">Reference proteome</keyword>
<proteinExistence type="predicted"/>
<evidence type="ECO:0000313" key="3">
    <source>
        <dbReference type="Proteomes" id="UP001221757"/>
    </source>
</evidence>
<feature type="region of interest" description="Disordered" evidence="1">
    <location>
        <begin position="207"/>
        <end position="229"/>
    </location>
</feature>
<evidence type="ECO:0000256" key="1">
    <source>
        <dbReference type="SAM" id="MobiDB-lite"/>
    </source>
</evidence>
<reference evidence="2" key="1">
    <citation type="submission" date="2023-03" db="EMBL/GenBank/DDBJ databases">
        <title>Massive genome expansion in bonnet fungi (Mycena s.s.) driven by repeated elements and novel gene families across ecological guilds.</title>
        <authorList>
            <consortium name="Lawrence Berkeley National Laboratory"/>
            <person name="Harder C.B."/>
            <person name="Miyauchi S."/>
            <person name="Viragh M."/>
            <person name="Kuo A."/>
            <person name="Thoen E."/>
            <person name="Andreopoulos B."/>
            <person name="Lu D."/>
            <person name="Skrede I."/>
            <person name="Drula E."/>
            <person name="Henrissat B."/>
            <person name="Morin E."/>
            <person name="Kohler A."/>
            <person name="Barry K."/>
            <person name="LaButti K."/>
            <person name="Morin E."/>
            <person name="Salamov A."/>
            <person name="Lipzen A."/>
            <person name="Mereny Z."/>
            <person name="Hegedus B."/>
            <person name="Baldrian P."/>
            <person name="Stursova M."/>
            <person name="Weitz H."/>
            <person name="Taylor A."/>
            <person name="Grigoriev I.V."/>
            <person name="Nagy L.G."/>
            <person name="Martin F."/>
            <person name="Kauserud H."/>
        </authorList>
    </citation>
    <scope>NUCLEOTIDE SEQUENCE</scope>
    <source>
        <strain evidence="2">CBHHK067</strain>
    </source>
</reference>
<feature type="compositionally biased region" description="Acidic residues" evidence="1">
    <location>
        <begin position="949"/>
        <end position="958"/>
    </location>
</feature>
<protein>
    <submittedName>
        <fullName evidence="2">Uncharacterized protein</fullName>
    </submittedName>
</protein>
<dbReference type="Proteomes" id="UP001221757">
    <property type="component" value="Unassembled WGS sequence"/>
</dbReference>